<dbReference type="STRING" id="1036611.A0A1L9PC12"/>
<feature type="region of interest" description="Disordered" evidence="1">
    <location>
        <begin position="340"/>
        <end position="379"/>
    </location>
</feature>
<feature type="compositionally biased region" description="Low complexity" evidence="1">
    <location>
        <begin position="150"/>
        <end position="163"/>
    </location>
</feature>
<reference evidence="3" key="1">
    <citation type="journal article" date="2017" name="Genome Biol.">
        <title>Comparative genomics reveals high biological diversity and specific adaptations in the industrially and medically important fungal genus Aspergillus.</title>
        <authorList>
            <person name="de Vries R.P."/>
            <person name="Riley R."/>
            <person name="Wiebenga A."/>
            <person name="Aguilar-Osorio G."/>
            <person name="Amillis S."/>
            <person name="Uchima C.A."/>
            <person name="Anderluh G."/>
            <person name="Asadollahi M."/>
            <person name="Askin M."/>
            <person name="Barry K."/>
            <person name="Battaglia E."/>
            <person name="Bayram O."/>
            <person name="Benocci T."/>
            <person name="Braus-Stromeyer S.A."/>
            <person name="Caldana C."/>
            <person name="Canovas D."/>
            <person name="Cerqueira G.C."/>
            <person name="Chen F."/>
            <person name="Chen W."/>
            <person name="Choi C."/>
            <person name="Clum A."/>
            <person name="Dos Santos R.A."/>
            <person name="Damasio A.R."/>
            <person name="Diallinas G."/>
            <person name="Emri T."/>
            <person name="Fekete E."/>
            <person name="Flipphi M."/>
            <person name="Freyberg S."/>
            <person name="Gallo A."/>
            <person name="Gournas C."/>
            <person name="Habgood R."/>
            <person name="Hainaut M."/>
            <person name="Harispe M.L."/>
            <person name="Henrissat B."/>
            <person name="Hilden K.S."/>
            <person name="Hope R."/>
            <person name="Hossain A."/>
            <person name="Karabika E."/>
            <person name="Karaffa L."/>
            <person name="Karanyi Z."/>
            <person name="Krasevec N."/>
            <person name="Kuo A."/>
            <person name="Kusch H."/>
            <person name="LaButti K."/>
            <person name="Lagendijk E.L."/>
            <person name="Lapidus A."/>
            <person name="Levasseur A."/>
            <person name="Lindquist E."/>
            <person name="Lipzen A."/>
            <person name="Logrieco A.F."/>
            <person name="MacCabe A."/>
            <person name="Maekelae M.R."/>
            <person name="Malavazi I."/>
            <person name="Melin P."/>
            <person name="Meyer V."/>
            <person name="Mielnichuk N."/>
            <person name="Miskei M."/>
            <person name="Molnar A.P."/>
            <person name="Mule G."/>
            <person name="Ngan C.Y."/>
            <person name="Orejas M."/>
            <person name="Orosz E."/>
            <person name="Ouedraogo J.P."/>
            <person name="Overkamp K.M."/>
            <person name="Park H.-S."/>
            <person name="Perrone G."/>
            <person name="Piumi F."/>
            <person name="Punt P.J."/>
            <person name="Ram A.F."/>
            <person name="Ramon A."/>
            <person name="Rauscher S."/>
            <person name="Record E."/>
            <person name="Riano-Pachon D.M."/>
            <person name="Robert V."/>
            <person name="Roehrig J."/>
            <person name="Ruller R."/>
            <person name="Salamov A."/>
            <person name="Salih N.S."/>
            <person name="Samson R.A."/>
            <person name="Sandor E."/>
            <person name="Sanguinetti M."/>
            <person name="Schuetze T."/>
            <person name="Sepcic K."/>
            <person name="Shelest E."/>
            <person name="Sherlock G."/>
            <person name="Sophianopoulou V."/>
            <person name="Squina F.M."/>
            <person name="Sun H."/>
            <person name="Susca A."/>
            <person name="Todd R.B."/>
            <person name="Tsang A."/>
            <person name="Unkles S.E."/>
            <person name="van de Wiele N."/>
            <person name="van Rossen-Uffink D."/>
            <person name="Oliveira J.V."/>
            <person name="Vesth T.C."/>
            <person name="Visser J."/>
            <person name="Yu J.-H."/>
            <person name="Zhou M."/>
            <person name="Andersen M.R."/>
            <person name="Archer D.B."/>
            <person name="Baker S.E."/>
            <person name="Benoit I."/>
            <person name="Brakhage A.A."/>
            <person name="Braus G.H."/>
            <person name="Fischer R."/>
            <person name="Frisvad J.C."/>
            <person name="Goldman G.H."/>
            <person name="Houbraken J."/>
            <person name="Oakley B."/>
            <person name="Pocsi I."/>
            <person name="Scazzocchio C."/>
            <person name="Seiboth B."/>
            <person name="vanKuyk P.A."/>
            <person name="Wortman J."/>
            <person name="Dyer P.S."/>
            <person name="Grigoriev I.V."/>
        </authorList>
    </citation>
    <scope>NUCLEOTIDE SEQUENCE [LARGE SCALE GENOMIC DNA]</scope>
    <source>
        <strain evidence="3">CBS 583.65</strain>
    </source>
</reference>
<evidence type="ECO:0000256" key="1">
    <source>
        <dbReference type="SAM" id="MobiDB-lite"/>
    </source>
</evidence>
<evidence type="ECO:0000313" key="2">
    <source>
        <dbReference type="EMBL" id="OJI99058.1"/>
    </source>
</evidence>
<keyword evidence="3" id="KW-1185">Reference proteome</keyword>
<accession>A0A1L9PC12</accession>
<feature type="compositionally biased region" description="Low complexity" evidence="1">
    <location>
        <begin position="261"/>
        <end position="273"/>
    </location>
</feature>
<feature type="compositionally biased region" description="Polar residues" evidence="1">
    <location>
        <begin position="301"/>
        <end position="311"/>
    </location>
</feature>
<protein>
    <submittedName>
        <fullName evidence="2">Uncharacterized protein</fullName>
    </submittedName>
</protein>
<dbReference type="Proteomes" id="UP000184073">
    <property type="component" value="Unassembled WGS sequence"/>
</dbReference>
<dbReference type="AlphaFoldDB" id="A0A1L9PC12"/>
<sequence>MDALDPKKASLKRRASLSLLFGSQPPTFAAPPDDKPTRYYHFVDSPSPPNAQSHLISRQYISRELESEIRYACSLLAHRIEHGVPSRGNDPVIRRAVRAGSVGNIRTNAHLPSKYPSSKFGPEGAVTTGYDSGVGLTQQPSMQTMRVLSSRSGDASDSGDTRAMSVFSNSNTRTGTSCSNTSAINSTEVSCTQASSHSPRPSKPRSITRTIIPDSPRQQKSATNAFLADLSPCEPLPFKGSIPENTEVFLNPTSAHMNLSSSTLTTDAASPSLGLSRHNDFTQRPTTSVSASESDTKRPQSRSIIIDSTGQARLLTPDEESQRNKDLQKAVVERMTTGMRRHNPTNETSTRPCRPSTAGNNVSSAYRYPEPQSRPQTSASKFSFSWTNFKSDFDGLKRKDQSKKGMSRSCSRLREGVPLIGKLAGFFMRERSGLGAR</sequence>
<feature type="region of interest" description="Disordered" evidence="1">
    <location>
        <begin position="261"/>
        <end position="326"/>
    </location>
</feature>
<dbReference type="RefSeq" id="XP_040664821.1">
    <property type="nucleotide sequence ID" value="XM_040806161.1"/>
</dbReference>
<gene>
    <name evidence="2" type="ORF">ASPVEDRAFT_124231</name>
</gene>
<dbReference type="EMBL" id="KV878126">
    <property type="protein sequence ID" value="OJI99058.1"/>
    <property type="molecule type" value="Genomic_DNA"/>
</dbReference>
<feature type="compositionally biased region" description="Polar residues" evidence="1">
    <location>
        <begin position="282"/>
        <end position="293"/>
    </location>
</feature>
<feature type="compositionally biased region" description="Polar residues" evidence="1">
    <location>
        <begin position="345"/>
        <end position="364"/>
    </location>
</feature>
<feature type="region of interest" description="Disordered" evidence="1">
    <location>
        <begin position="150"/>
        <end position="221"/>
    </location>
</feature>
<dbReference type="VEuPathDB" id="FungiDB:ASPVEDRAFT_124231"/>
<feature type="compositionally biased region" description="Polar residues" evidence="1">
    <location>
        <begin position="166"/>
        <end position="194"/>
    </location>
</feature>
<dbReference type="OrthoDB" id="4188313at2759"/>
<organism evidence="2 3">
    <name type="scientific">Aspergillus versicolor CBS 583.65</name>
    <dbReference type="NCBI Taxonomy" id="1036611"/>
    <lineage>
        <taxon>Eukaryota</taxon>
        <taxon>Fungi</taxon>
        <taxon>Dikarya</taxon>
        <taxon>Ascomycota</taxon>
        <taxon>Pezizomycotina</taxon>
        <taxon>Eurotiomycetes</taxon>
        <taxon>Eurotiomycetidae</taxon>
        <taxon>Eurotiales</taxon>
        <taxon>Aspergillaceae</taxon>
        <taxon>Aspergillus</taxon>
        <taxon>Aspergillus subgen. Nidulantes</taxon>
    </lineage>
</organism>
<name>A0A1L9PC12_ASPVE</name>
<proteinExistence type="predicted"/>
<evidence type="ECO:0000313" key="3">
    <source>
        <dbReference type="Proteomes" id="UP000184073"/>
    </source>
</evidence>
<dbReference type="GeneID" id="63721672"/>